<dbReference type="EMBL" id="CP077107">
    <property type="protein sequence ID" value="QXO95749.1"/>
    <property type="molecule type" value="Genomic_DNA"/>
</dbReference>
<dbReference type="PANTHER" id="PTHR11575:SF24">
    <property type="entry name" value="5'-NUCLEOTIDASE"/>
    <property type="match status" value="1"/>
</dbReference>
<accession>A0A8F5VMW8</accession>
<dbReference type="Pfam" id="PF00149">
    <property type="entry name" value="Metallophos"/>
    <property type="match status" value="1"/>
</dbReference>
<sequence length="577" mass="63323">MSVILAIIIISSFFTGIIYNETSSPVHLQILAVNDFHGHLFPGHDQHNRSAGGAPFLASSLKAVMNTPGNGNVILTLTGDTVGASPRYSALLLDEPTVLFFNIFANENCMGRKEKKHDYCNVISIPGNHEFNNGPDELFRKVKGGNGSSDIPHIVDPYPGMAADVICANVVWKENDTPLFPPYTIRYIEGIPVAFIGAVSIETPILELPMNVEMVKFLNESDGINRYIPSLQEQGVHAFVVLLHEGGNQESYEGPTRTGCNVTGPVENITAQLDPDVDVVLASHSHDFTNAYLPNTGKKDVLVVQAYSYGKAYADVNVSIDRRSRDIISKSAIIVPVYADQAGVEPDPDIQRLLEDVQDTVSQVESEFISTTIINISRIQNKKGESSLGNLVADSQRDAMGTEIAFVTSGELAGSLHADIPAGIITWADLERVLPPDASMAEEYGGWYSRPRVASRELNGSQIKDILERQWEEPKPEENLSVSGLVYWYNLSRPVGDKVTRIWVNGNEISHNATYSVAMNYYMAYGMGEFTPGWDSGVNVTIGPADIDALESYFRKLPVPFNLIDDSRVVEENNKKT</sequence>
<dbReference type="InterPro" id="IPR006179">
    <property type="entry name" value="5_nucleotidase/apyrase"/>
</dbReference>
<protein>
    <submittedName>
        <fullName evidence="4">Bifunctional metallophosphatase/5'-nucleotidase</fullName>
    </submittedName>
</protein>
<dbReference type="GO" id="GO:0008768">
    <property type="term" value="F:UDP-sugar diphosphatase activity"/>
    <property type="evidence" value="ECO:0007669"/>
    <property type="project" value="TreeGrafter"/>
</dbReference>
<evidence type="ECO:0000259" key="2">
    <source>
        <dbReference type="Pfam" id="PF00149"/>
    </source>
</evidence>
<dbReference type="Proteomes" id="UP000694228">
    <property type="component" value="Chromosome"/>
</dbReference>
<dbReference type="GO" id="GO:0008253">
    <property type="term" value="F:5'-nucleotidase activity"/>
    <property type="evidence" value="ECO:0007669"/>
    <property type="project" value="TreeGrafter"/>
</dbReference>
<dbReference type="AlphaFoldDB" id="A0A8F5VMW8"/>
<organism evidence="4 5">
    <name type="scientific">Methanospirillum hungatei</name>
    <dbReference type="NCBI Taxonomy" id="2203"/>
    <lineage>
        <taxon>Archaea</taxon>
        <taxon>Methanobacteriati</taxon>
        <taxon>Methanobacteriota</taxon>
        <taxon>Stenosarchaea group</taxon>
        <taxon>Methanomicrobia</taxon>
        <taxon>Methanomicrobiales</taxon>
        <taxon>Methanospirillaceae</taxon>
        <taxon>Methanospirillum</taxon>
    </lineage>
</organism>
<feature type="domain" description="5'-Nucleotidase C-terminal" evidence="3">
    <location>
        <begin position="374"/>
        <end position="531"/>
    </location>
</feature>
<evidence type="ECO:0000313" key="4">
    <source>
        <dbReference type="EMBL" id="QXO95749.1"/>
    </source>
</evidence>
<dbReference type="InterPro" id="IPR004843">
    <property type="entry name" value="Calcineurin-like_PHP"/>
</dbReference>
<evidence type="ECO:0000256" key="1">
    <source>
        <dbReference type="ARBA" id="ARBA00022729"/>
    </source>
</evidence>
<gene>
    <name evidence="4" type="ORF">KSK55_04980</name>
</gene>
<keyword evidence="1" id="KW-0732">Signal</keyword>
<evidence type="ECO:0000259" key="3">
    <source>
        <dbReference type="Pfam" id="PF02872"/>
    </source>
</evidence>
<evidence type="ECO:0000313" key="5">
    <source>
        <dbReference type="Proteomes" id="UP000694228"/>
    </source>
</evidence>
<name>A0A8F5VMW8_METHU</name>
<dbReference type="PANTHER" id="PTHR11575">
    <property type="entry name" value="5'-NUCLEOTIDASE-RELATED"/>
    <property type="match status" value="1"/>
</dbReference>
<reference evidence="4 5" key="1">
    <citation type="submission" date="2021-06" db="EMBL/GenBank/DDBJ databases">
        <title>Complete genome sequence of the secondary alcohol utilizing methanogen Methanospirillum hungatei strain GP1.</title>
        <authorList>
            <person name="Day L.A."/>
            <person name="Costa K.C."/>
        </authorList>
    </citation>
    <scope>NUCLEOTIDE SEQUENCE [LARGE SCALE GENOMIC DNA]</scope>
    <source>
        <strain evidence="4 5">GP1</strain>
    </source>
</reference>
<dbReference type="GO" id="GO:0009166">
    <property type="term" value="P:nucleotide catabolic process"/>
    <property type="evidence" value="ECO:0007669"/>
    <property type="project" value="InterPro"/>
</dbReference>
<proteinExistence type="predicted"/>
<dbReference type="OrthoDB" id="21342at2157"/>
<feature type="domain" description="Calcineurin-like phosphoesterase" evidence="2">
    <location>
        <begin position="29"/>
        <end position="287"/>
    </location>
</feature>
<dbReference type="InterPro" id="IPR008334">
    <property type="entry name" value="5'-Nucleotdase_C"/>
</dbReference>
<dbReference type="Pfam" id="PF02872">
    <property type="entry name" value="5_nucleotid_C"/>
    <property type="match status" value="1"/>
</dbReference>